<evidence type="ECO:0000313" key="2">
    <source>
        <dbReference type="EMBL" id="KEJ82752.1"/>
    </source>
</evidence>
<feature type="region of interest" description="Disordered" evidence="1">
    <location>
        <begin position="334"/>
        <end position="357"/>
    </location>
</feature>
<feature type="compositionally biased region" description="Low complexity" evidence="1">
    <location>
        <begin position="281"/>
        <end position="291"/>
    </location>
</feature>
<feature type="region of interest" description="Disordered" evidence="1">
    <location>
        <begin position="278"/>
        <end position="297"/>
    </location>
</feature>
<feature type="region of interest" description="Disordered" evidence="1">
    <location>
        <begin position="95"/>
        <end position="115"/>
    </location>
</feature>
<reference evidence="3" key="1">
    <citation type="journal article" date="2014" name="Cell">
        <title>The Architecture of a Scrambled Genome Reveals Massive Levels of Genomic Rearrangement during Development.</title>
        <authorList>
            <person name="Chen X."/>
            <person name="Bracht J.R."/>
            <person name="Goldman A.D."/>
            <person name="Dolzhenko E."/>
            <person name="Clay D.M."/>
            <person name="Swart E.C."/>
            <person name="Perlman D.H."/>
            <person name="Doak T.G."/>
            <person name="Stuart A."/>
            <person name="Amemiya C.T."/>
            <person name="Sebra R.P."/>
            <person name="Landweber L.F."/>
        </authorList>
    </citation>
    <scope>NUCLEOTIDE SEQUENCE [LARGE SCALE GENOMIC DNA]</scope>
    <source>
        <strain evidence="3">JRB310</strain>
    </source>
</reference>
<dbReference type="AlphaFoldDB" id="A0A073IBG2"/>
<keyword evidence="3" id="KW-1185">Reference proteome</keyword>
<comment type="caution">
    <text evidence="2">The sequence shown here is derived from an EMBL/GenBank/DDBJ whole genome shotgun (WGS) entry which is preliminary data.</text>
</comment>
<name>A0A073IBG2_9SPIT</name>
<accession>A0A073IBG2</accession>
<dbReference type="EMBL" id="ARYC01004901">
    <property type="protein sequence ID" value="KEJ82752.1"/>
    <property type="molecule type" value="Genomic_DNA"/>
</dbReference>
<protein>
    <submittedName>
        <fullName evidence="2">Uncharacterized protein</fullName>
    </submittedName>
</protein>
<evidence type="ECO:0000313" key="3">
    <source>
        <dbReference type="Proteomes" id="UP000053232"/>
    </source>
</evidence>
<proteinExistence type="predicted"/>
<evidence type="ECO:0000256" key="1">
    <source>
        <dbReference type="SAM" id="MobiDB-lite"/>
    </source>
</evidence>
<gene>
    <name evidence="2" type="ORF">OXYTRIMIC_080</name>
</gene>
<dbReference type="Proteomes" id="UP000053232">
    <property type="component" value="Unassembled WGS sequence"/>
</dbReference>
<organism evidence="2 3">
    <name type="scientific">Oxytricha trifallax</name>
    <dbReference type="NCBI Taxonomy" id="1172189"/>
    <lineage>
        <taxon>Eukaryota</taxon>
        <taxon>Sar</taxon>
        <taxon>Alveolata</taxon>
        <taxon>Ciliophora</taxon>
        <taxon>Intramacronucleata</taxon>
        <taxon>Spirotrichea</taxon>
        <taxon>Stichotrichia</taxon>
        <taxon>Sporadotrichida</taxon>
        <taxon>Oxytrichidae</taxon>
        <taxon>Oxytrichinae</taxon>
        <taxon>Oxytricha</taxon>
    </lineage>
</organism>
<sequence length="357" mass="42363">MQVMTPEFEIFANEINESNITVKDDLIFEVSKLAFERGFQLNQGSMYQTQIHLSCIKTTRIKSANPECIDDIVNCPFQLVYERAPKLEPINYEEQNEDGLIKDKNSQNSKNSEDNCSIVRRDHGNFYLHKYRPYHNHKLQTNSNEILPQNQKLEEPYDMRRIEHVIMKDHLLQIQNNKKQAKFQLQDRSLLFMLSLQKSNTKLIKLKYEQNPQILIELEDQYSSSQPTVDVNFERTKILNSYGDILDNLIRRLQKNKLNLDFLKPQMLTSKTQDTSHLIFNNNGQNQQPQPVRSRNKPVLGKRFTREELDQHLNKIQTKTQRTYEDLIIGTSEDEAKEERQQNHQQYNKRVKDNHHY</sequence>